<sequence length="729" mass="80243">MQNDKQNNSHPAQRSPAYVADSLKVADTLDLRGFGRTLFRRRRMILLVTGIILLLALLITLFSKPVYRATATLQIERESTNVVGIDFLGAGDIRDTRDFYQTQFELIRSRALATRVINELKLEQKLSSTSLLGQLKAWFSSADEDSRQTALEDLLLENLTVEPVKNSRLVAVSYTSSTPEQAAEIANAVVGTFKDMNTDRRLSATTDAQAYLNKTVQETKTRLDESEQRLNQYARDHEIFQLDGQDSTTSSLALKQLSEELIKVQKQRIEQESKYEILTDTKRPLTDRTGVLEKDAPYLQALGQKLDTLKAQQEKQPSATITAQIKKLENDIEIEVSAKRDSLKGEFETAKRKESLIREGIAKAKTEAMQEQDTAIAHSTLKREVATNQELYQNLQQRLKEVNIAGGVAANNIAIIDPAQTPLKKFKPNLSTNLLFGTLLGLLLGVSAAFMREFLDDTVKDINELERSTRLPVLGVMADTTDATASQLATITISKPRSAIAEAFRSLRTALRFLHEDGNTPVIFVTSASPNEGKTTTASNLACAYASAGNRVLLIDADLRNPSLHKTLGAHASNGLANYLSGAMGSRELIQNTDISNLYLLPAGNLPDDPAELLSSPHMQALLEGARRDFDQIILDGPPVLGLADALILASLSSATLLTVRAEHTRMVMLENALTRLRRSQAPLAGILLNRVDLNNGYGDDYGGYVYQAETHTSQPSTASKLIAALKKL</sequence>
<dbReference type="RefSeq" id="WP_210223408.1">
    <property type="nucleotide sequence ID" value="NZ_CP072801.1"/>
</dbReference>
<evidence type="ECO:0000256" key="9">
    <source>
        <dbReference type="ARBA" id="ARBA00022741"/>
    </source>
</evidence>
<dbReference type="PANTHER" id="PTHR32309">
    <property type="entry name" value="TYROSINE-PROTEIN KINASE"/>
    <property type="match status" value="1"/>
</dbReference>
<keyword evidence="8 17" id="KW-0812">Transmembrane</keyword>
<evidence type="ECO:0000256" key="7">
    <source>
        <dbReference type="ARBA" id="ARBA00022679"/>
    </source>
</evidence>
<protein>
    <recommendedName>
        <fullName evidence="4">non-specific protein-tyrosine kinase</fullName>
        <ecNumber evidence="4">2.7.10.2</ecNumber>
    </recommendedName>
</protein>
<keyword evidence="9" id="KW-0547">Nucleotide-binding</keyword>
<gene>
    <name evidence="21" type="ORF">J9253_04005</name>
</gene>
<evidence type="ECO:0000256" key="17">
    <source>
        <dbReference type="SAM" id="Phobius"/>
    </source>
</evidence>
<evidence type="ECO:0000256" key="4">
    <source>
        <dbReference type="ARBA" id="ARBA00011903"/>
    </source>
</evidence>
<keyword evidence="10" id="KW-0418">Kinase</keyword>
<feature type="coiled-coil region" evidence="16">
    <location>
        <begin position="378"/>
        <end position="405"/>
    </location>
</feature>
<keyword evidence="22" id="KW-1185">Reference proteome</keyword>
<dbReference type="Pfam" id="PF13614">
    <property type="entry name" value="AAA_31"/>
    <property type="match status" value="1"/>
</dbReference>
<dbReference type="InterPro" id="IPR003856">
    <property type="entry name" value="LPS_length_determ_N"/>
</dbReference>
<feature type="domain" description="Tyrosine-protein kinase G-rich" evidence="20">
    <location>
        <begin position="381"/>
        <end position="453"/>
    </location>
</feature>
<dbReference type="Pfam" id="PF02706">
    <property type="entry name" value="Wzz"/>
    <property type="match status" value="1"/>
</dbReference>
<dbReference type="Pfam" id="PF13807">
    <property type="entry name" value="GNVR"/>
    <property type="match status" value="1"/>
</dbReference>
<feature type="domain" description="AAA" evidence="19">
    <location>
        <begin position="533"/>
        <end position="667"/>
    </location>
</feature>
<dbReference type="InterPro" id="IPR032807">
    <property type="entry name" value="GNVR"/>
</dbReference>
<keyword evidence="5" id="KW-1003">Cell membrane</keyword>
<name>A0ABX7WZR2_9GAMM</name>
<dbReference type="InterPro" id="IPR050445">
    <property type="entry name" value="Bact_polysacc_biosynth/exp"/>
</dbReference>
<feature type="transmembrane region" description="Helical" evidence="17">
    <location>
        <begin position="44"/>
        <end position="62"/>
    </location>
</feature>
<reference evidence="21 22" key="1">
    <citation type="submission" date="2021-04" db="EMBL/GenBank/DDBJ databases">
        <title>Genomics, taxonomy and metabolism of representatives of sulfur bacteria of the genus Thiothrix: Thiothrix fructosivorans QT, Thiothrix unzii A1T and three new species, Thiothrix subterranea sp. nov., Thiothrix litoralis sp. nov. and 'Candidatus Thiothrix anitrata' sp. nov.</title>
        <authorList>
            <person name="Ravin N.V."/>
            <person name="Smolyakov D."/>
            <person name="Rudenko T.S."/>
            <person name="Mardanov A.V."/>
            <person name="Beletsky A.V."/>
            <person name="Markov N.D."/>
            <person name="Fomenkov A.I."/>
            <person name="Roberts R.J."/>
            <person name="Karnachuk O.V."/>
            <person name="Novikov A."/>
            <person name="Grabovich M.Y."/>
        </authorList>
    </citation>
    <scope>NUCLEOTIDE SEQUENCE [LARGE SCALE GENOMIC DNA]</scope>
    <source>
        <strain evidence="21 22">AS</strain>
    </source>
</reference>
<keyword evidence="11" id="KW-0067">ATP-binding</keyword>
<evidence type="ECO:0000259" key="20">
    <source>
        <dbReference type="Pfam" id="PF13807"/>
    </source>
</evidence>
<dbReference type="Gene3D" id="3.40.50.300">
    <property type="entry name" value="P-loop containing nucleotide triphosphate hydrolases"/>
    <property type="match status" value="1"/>
</dbReference>
<organism evidence="21 22">
    <name type="scientific">Thiothrix litoralis</name>
    <dbReference type="NCBI Taxonomy" id="2891210"/>
    <lineage>
        <taxon>Bacteria</taxon>
        <taxon>Pseudomonadati</taxon>
        <taxon>Pseudomonadota</taxon>
        <taxon>Gammaproteobacteria</taxon>
        <taxon>Thiotrichales</taxon>
        <taxon>Thiotrichaceae</taxon>
        <taxon>Thiothrix</taxon>
    </lineage>
</organism>
<evidence type="ECO:0000256" key="6">
    <source>
        <dbReference type="ARBA" id="ARBA00022519"/>
    </source>
</evidence>
<evidence type="ECO:0000256" key="3">
    <source>
        <dbReference type="ARBA" id="ARBA00008883"/>
    </source>
</evidence>
<comment type="similarity">
    <text evidence="3">Belongs to the etk/wzc family.</text>
</comment>
<comment type="similarity">
    <text evidence="2">Belongs to the CpsD/CapB family.</text>
</comment>
<keyword evidence="12 17" id="KW-1133">Transmembrane helix</keyword>
<evidence type="ECO:0000256" key="11">
    <source>
        <dbReference type="ARBA" id="ARBA00022840"/>
    </source>
</evidence>
<comment type="catalytic activity">
    <reaction evidence="15">
        <text>L-tyrosyl-[protein] + ATP = O-phospho-L-tyrosyl-[protein] + ADP + H(+)</text>
        <dbReference type="Rhea" id="RHEA:10596"/>
        <dbReference type="Rhea" id="RHEA-COMP:10136"/>
        <dbReference type="Rhea" id="RHEA-COMP:20101"/>
        <dbReference type="ChEBI" id="CHEBI:15378"/>
        <dbReference type="ChEBI" id="CHEBI:30616"/>
        <dbReference type="ChEBI" id="CHEBI:46858"/>
        <dbReference type="ChEBI" id="CHEBI:61978"/>
        <dbReference type="ChEBI" id="CHEBI:456216"/>
        <dbReference type="EC" id="2.7.10.2"/>
    </reaction>
</comment>
<evidence type="ECO:0000259" key="18">
    <source>
        <dbReference type="Pfam" id="PF02706"/>
    </source>
</evidence>
<keyword evidence="6" id="KW-0997">Cell inner membrane</keyword>
<evidence type="ECO:0000259" key="19">
    <source>
        <dbReference type="Pfam" id="PF13614"/>
    </source>
</evidence>
<evidence type="ECO:0000256" key="2">
    <source>
        <dbReference type="ARBA" id="ARBA00007316"/>
    </source>
</evidence>
<evidence type="ECO:0000256" key="12">
    <source>
        <dbReference type="ARBA" id="ARBA00022989"/>
    </source>
</evidence>
<evidence type="ECO:0000313" key="21">
    <source>
        <dbReference type="EMBL" id="QTR47114.1"/>
    </source>
</evidence>
<evidence type="ECO:0000256" key="14">
    <source>
        <dbReference type="ARBA" id="ARBA00023137"/>
    </source>
</evidence>
<dbReference type="NCBIfam" id="TIGR01007">
    <property type="entry name" value="eps_fam"/>
    <property type="match status" value="1"/>
</dbReference>
<evidence type="ECO:0000256" key="8">
    <source>
        <dbReference type="ARBA" id="ARBA00022692"/>
    </source>
</evidence>
<feature type="coiled-coil region" evidence="16">
    <location>
        <begin position="216"/>
        <end position="274"/>
    </location>
</feature>
<dbReference type="EC" id="2.7.10.2" evidence="4"/>
<dbReference type="InterPro" id="IPR005702">
    <property type="entry name" value="Wzc-like_C"/>
</dbReference>
<proteinExistence type="inferred from homology"/>
<keyword evidence="13 17" id="KW-0472">Membrane</keyword>
<feature type="domain" description="Polysaccharide chain length determinant N-terminal" evidence="18">
    <location>
        <begin position="27"/>
        <end position="120"/>
    </location>
</feature>
<evidence type="ECO:0000256" key="16">
    <source>
        <dbReference type="SAM" id="Coils"/>
    </source>
</evidence>
<evidence type="ECO:0000256" key="13">
    <source>
        <dbReference type="ARBA" id="ARBA00023136"/>
    </source>
</evidence>
<accession>A0ABX7WZR2</accession>
<evidence type="ECO:0000256" key="5">
    <source>
        <dbReference type="ARBA" id="ARBA00022475"/>
    </source>
</evidence>
<keyword evidence="16" id="KW-0175">Coiled coil</keyword>
<evidence type="ECO:0000256" key="15">
    <source>
        <dbReference type="ARBA" id="ARBA00051245"/>
    </source>
</evidence>
<keyword evidence="14" id="KW-0829">Tyrosine-protein kinase</keyword>
<dbReference type="GO" id="GO:0004715">
    <property type="term" value="F:non-membrane spanning protein tyrosine kinase activity"/>
    <property type="evidence" value="ECO:0007669"/>
    <property type="project" value="UniProtKB-EC"/>
</dbReference>
<comment type="subcellular location">
    <subcellularLocation>
        <location evidence="1">Cell inner membrane</location>
        <topology evidence="1">Multi-pass membrane protein</topology>
    </subcellularLocation>
</comment>
<dbReference type="SUPFAM" id="SSF52540">
    <property type="entry name" value="P-loop containing nucleoside triphosphate hydrolases"/>
    <property type="match status" value="1"/>
</dbReference>
<dbReference type="InterPro" id="IPR025669">
    <property type="entry name" value="AAA_dom"/>
</dbReference>
<evidence type="ECO:0000256" key="1">
    <source>
        <dbReference type="ARBA" id="ARBA00004429"/>
    </source>
</evidence>
<dbReference type="PANTHER" id="PTHR32309:SF13">
    <property type="entry name" value="FERRIC ENTEROBACTIN TRANSPORT PROTEIN FEPE"/>
    <property type="match status" value="1"/>
</dbReference>
<dbReference type="Proteomes" id="UP000672039">
    <property type="component" value="Chromosome"/>
</dbReference>
<dbReference type="EMBL" id="CP072801">
    <property type="protein sequence ID" value="QTR47114.1"/>
    <property type="molecule type" value="Genomic_DNA"/>
</dbReference>
<keyword evidence="7 21" id="KW-0808">Transferase</keyword>
<dbReference type="CDD" id="cd05387">
    <property type="entry name" value="BY-kinase"/>
    <property type="match status" value="1"/>
</dbReference>
<dbReference type="InterPro" id="IPR027417">
    <property type="entry name" value="P-loop_NTPase"/>
</dbReference>
<evidence type="ECO:0000256" key="10">
    <source>
        <dbReference type="ARBA" id="ARBA00022777"/>
    </source>
</evidence>
<evidence type="ECO:0000313" key="22">
    <source>
        <dbReference type="Proteomes" id="UP000672039"/>
    </source>
</evidence>